<sequence length="85" mass="8864">MNARTVIDVALLAGAALLTTLAPAPPAHADPPCAAFDTCRYMPNPYYDGPLMPTWDIPGYYGGWTTGPVLCDPVTVTCRGVAPAA</sequence>
<comment type="caution">
    <text evidence="1">The sequence shown here is derived from an EMBL/GenBank/DDBJ whole genome shotgun (WGS) entry which is preliminary data.</text>
</comment>
<reference evidence="1 2" key="1">
    <citation type="submission" date="2017-04" db="EMBL/GenBank/DDBJ databases">
        <title>The new phylogeny of genus Mycobacterium.</title>
        <authorList>
            <person name="Tortoli E."/>
            <person name="Trovato A."/>
            <person name="Cirillo D.M."/>
        </authorList>
    </citation>
    <scope>NUCLEOTIDE SEQUENCE [LARGE SCALE GENOMIC DNA]</scope>
    <source>
        <strain evidence="1 2">KCTC 19819</strain>
    </source>
</reference>
<gene>
    <name evidence="1" type="ORF">B8W67_09025</name>
</gene>
<dbReference type="AlphaFoldDB" id="A0A7I7SEB6"/>
<proteinExistence type="predicted"/>
<dbReference type="EMBL" id="NCXO01000016">
    <property type="protein sequence ID" value="OSC33819.1"/>
    <property type="molecule type" value="Genomic_DNA"/>
</dbReference>
<dbReference type="Proteomes" id="UP000193577">
    <property type="component" value="Unassembled WGS sequence"/>
</dbReference>
<accession>A0A7I7SEB6</accession>
<evidence type="ECO:0000313" key="1">
    <source>
        <dbReference type="EMBL" id="OSC33819.1"/>
    </source>
</evidence>
<protein>
    <submittedName>
        <fullName evidence="1">Uncharacterized protein</fullName>
    </submittedName>
</protein>
<dbReference type="OrthoDB" id="4763487at2"/>
<dbReference type="RefSeq" id="WP_085303572.1">
    <property type="nucleotide sequence ID" value="NZ_AP022594.1"/>
</dbReference>
<keyword evidence="2" id="KW-1185">Reference proteome</keyword>
<organism evidence="1 2">
    <name type="scientific">Mycolicibacillus koreensis</name>
    <dbReference type="NCBI Taxonomy" id="1069220"/>
    <lineage>
        <taxon>Bacteria</taxon>
        <taxon>Bacillati</taxon>
        <taxon>Actinomycetota</taxon>
        <taxon>Actinomycetes</taxon>
        <taxon>Mycobacteriales</taxon>
        <taxon>Mycobacteriaceae</taxon>
        <taxon>Mycolicibacillus</taxon>
    </lineage>
</organism>
<evidence type="ECO:0000313" key="2">
    <source>
        <dbReference type="Proteomes" id="UP000193577"/>
    </source>
</evidence>
<name>A0A7I7SEB6_9MYCO</name>